<name>A0A7W9PKN2_9NOCA</name>
<keyword evidence="3" id="KW-1185">Reference proteome</keyword>
<keyword evidence="1" id="KW-0732">Signal</keyword>
<reference evidence="2 3" key="1">
    <citation type="submission" date="2020-08" db="EMBL/GenBank/DDBJ databases">
        <title>Sequencing the genomes of 1000 actinobacteria strains.</title>
        <authorList>
            <person name="Klenk H.-P."/>
        </authorList>
    </citation>
    <scope>NUCLEOTIDE SEQUENCE [LARGE SCALE GENOMIC DNA]</scope>
    <source>
        <strain evidence="2 3">DSM 43582</strain>
    </source>
</reference>
<gene>
    <name evidence="2" type="ORF">BJY24_006281</name>
</gene>
<evidence type="ECO:0008006" key="4">
    <source>
        <dbReference type="Google" id="ProtNLM"/>
    </source>
</evidence>
<proteinExistence type="predicted"/>
<dbReference type="AlphaFoldDB" id="A0A7W9PKN2"/>
<sequence length="134" mass="13895">MAIKAASKSGIVRLLAGTATVAAVLVAPNATANASEGGGCGETVDGITVCIADNGDNRVHAWTLIWPERHDDAVTRIEICRVADPECADRAAGPVAGTDRGAEIFAVPGPGTDQYFAAYHHGDVRVTSVPLTWR</sequence>
<accession>A0A7W9PKN2</accession>
<dbReference type="EMBL" id="JACHIT010000002">
    <property type="protein sequence ID" value="MBB5917369.1"/>
    <property type="molecule type" value="Genomic_DNA"/>
</dbReference>
<feature type="signal peptide" evidence="1">
    <location>
        <begin position="1"/>
        <end position="32"/>
    </location>
</feature>
<evidence type="ECO:0000313" key="3">
    <source>
        <dbReference type="Proteomes" id="UP000540412"/>
    </source>
</evidence>
<protein>
    <recommendedName>
        <fullName evidence="4">Secreted protein</fullName>
    </recommendedName>
</protein>
<feature type="chain" id="PRO_5038466774" description="Secreted protein" evidence="1">
    <location>
        <begin position="33"/>
        <end position="134"/>
    </location>
</feature>
<evidence type="ECO:0000313" key="2">
    <source>
        <dbReference type="EMBL" id="MBB5917369.1"/>
    </source>
</evidence>
<comment type="caution">
    <text evidence="2">The sequence shown here is derived from an EMBL/GenBank/DDBJ whole genome shotgun (WGS) entry which is preliminary data.</text>
</comment>
<evidence type="ECO:0000256" key="1">
    <source>
        <dbReference type="SAM" id="SignalP"/>
    </source>
</evidence>
<organism evidence="2 3">
    <name type="scientific">Nocardia transvalensis</name>
    <dbReference type="NCBI Taxonomy" id="37333"/>
    <lineage>
        <taxon>Bacteria</taxon>
        <taxon>Bacillati</taxon>
        <taxon>Actinomycetota</taxon>
        <taxon>Actinomycetes</taxon>
        <taxon>Mycobacteriales</taxon>
        <taxon>Nocardiaceae</taxon>
        <taxon>Nocardia</taxon>
    </lineage>
</organism>
<dbReference type="Proteomes" id="UP000540412">
    <property type="component" value="Unassembled WGS sequence"/>
</dbReference>
<dbReference type="RefSeq" id="WP_040749929.1">
    <property type="nucleotide sequence ID" value="NZ_JACHIT010000002.1"/>
</dbReference>